<evidence type="ECO:0000313" key="8">
    <source>
        <dbReference type="EMBL" id="SCY02983.1"/>
    </source>
</evidence>
<accession>A0A098GK22</accession>
<sequence>MSNTETLNALSASPGKTGGWSKHILGLLISAACLILIARKVDLSGLSLALSQFQWIFLIYGLFSLAIGYFFRVARWTLMLRAAKAPVKLATCTAPFLGSMALNNLLPLRLGDVVRAFVFPSAIGVDKATATSSLVMERLVDVLTVFACLMIGLVITKGTQLPTWLAQSVLTMVTLGSLALAMMFLFSGRLARWLTGLTPTDGKPYSTKEKLFKALANLLFGFEAMSRWRVLAALFAVSIIVWVCESGLFWCLLMGFHLETSLPPAMMVMAIVTFSTLVPSSPGYIGPFHLAAFTAISLLGGAAGQAASFAVLSHLSLWLPTTLAGVIAILFTPELFKAVIKKQTIKA</sequence>
<feature type="transmembrane region" description="Helical" evidence="6">
    <location>
        <begin position="164"/>
        <end position="186"/>
    </location>
</feature>
<keyword evidence="5 6" id="KW-0472">Membrane</keyword>
<dbReference type="AlphaFoldDB" id="A0A098GK22"/>
<evidence type="ECO:0000313" key="9">
    <source>
        <dbReference type="Proteomes" id="UP000032414"/>
    </source>
</evidence>
<dbReference type="InterPro" id="IPR022791">
    <property type="entry name" value="L-PG_synthase/AglD"/>
</dbReference>
<dbReference type="HOGENOM" id="CLU_048072_3_1_6"/>
<dbReference type="KEGG" id="tmc:LMI_3119"/>
<reference evidence="9" key="1">
    <citation type="submission" date="2014-09" db="EMBL/GenBank/DDBJ databases">
        <authorList>
            <person name="Gomez-Valero L."/>
        </authorList>
    </citation>
    <scope>NUCLEOTIDE SEQUENCE [LARGE SCALE GENOMIC DNA]</scope>
    <source>
        <strain evidence="9">ATCC33218</strain>
    </source>
</reference>
<dbReference type="GO" id="GO:0005886">
    <property type="term" value="C:plasma membrane"/>
    <property type="evidence" value="ECO:0007669"/>
    <property type="project" value="UniProtKB-SubCell"/>
</dbReference>
<evidence type="ECO:0000256" key="2">
    <source>
        <dbReference type="ARBA" id="ARBA00022475"/>
    </source>
</evidence>
<dbReference type="Pfam" id="PF03706">
    <property type="entry name" value="LPG_synthase_TM"/>
    <property type="match status" value="1"/>
</dbReference>
<evidence type="ECO:0008006" key="11">
    <source>
        <dbReference type="Google" id="ProtNLM"/>
    </source>
</evidence>
<evidence type="ECO:0000313" key="7">
    <source>
        <dbReference type="EMBL" id="CEG62342.1"/>
    </source>
</evidence>
<feature type="transmembrane region" description="Helical" evidence="6">
    <location>
        <begin position="53"/>
        <end position="71"/>
    </location>
</feature>
<evidence type="ECO:0000256" key="4">
    <source>
        <dbReference type="ARBA" id="ARBA00022989"/>
    </source>
</evidence>
<evidence type="ECO:0000313" key="10">
    <source>
        <dbReference type="Proteomes" id="UP000182998"/>
    </source>
</evidence>
<feature type="transmembrane region" description="Helical" evidence="6">
    <location>
        <begin position="317"/>
        <end position="336"/>
    </location>
</feature>
<organism evidence="7 9">
    <name type="scientific">Legionella micdadei</name>
    <name type="common">Tatlockia micdadei</name>
    <dbReference type="NCBI Taxonomy" id="451"/>
    <lineage>
        <taxon>Bacteria</taxon>
        <taxon>Pseudomonadati</taxon>
        <taxon>Pseudomonadota</taxon>
        <taxon>Gammaproteobacteria</taxon>
        <taxon>Legionellales</taxon>
        <taxon>Legionellaceae</taxon>
        <taxon>Legionella</taxon>
    </lineage>
</organism>
<dbReference type="NCBIfam" id="TIGR00374">
    <property type="entry name" value="flippase-like domain"/>
    <property type="match status" value="1"/>
</dbReference>
<comment type="subcellular location">
    <subcellularLocation>
        <location evidence="1">Cell membrane</location>
        <topology evidence="1">Multi-pass membrane protein</topology>
    </subcellularLocation>
</comment>
<name>A0A098GK22_LEGMI</name>
<dbReference type="STRING" id="451.B6N58_14345"/>
<dbReference type="PATRIC" id="fig|451.8.peg.918"/>
<feature type="transmembrane region" description="Helical" evidence="6">
    <location>
        <begin position="230"/>
        <end position="256"/>
    </location>
</feature>
<evidence type="ECO:0000256" key="1">
    <source>
        <dbReference type="ARBA" id="ARBA00004651"/>
    </source>
</evidence>
<dbReference type="PANTHER" id="PTHR39087">
    <property type="entry name" value="UPF0104 MEMBRANE PROTEIN MJ1595"/>
    <property type="match status" value="1"/>
</dbReference>
<evidence type="ECO:0000256" key="3">
    <source>
        <dbReference type="ARBA" id="ARBA00022692"/>
    </source>
</evidence>
<keyword evidence="3 6" id="KW-0812">Transmembrane</keyword>
<keyword evidence="2" id="KW-1003">Cell membrane</keyword>
<feature type="transmembrane region" description="Helical" evidence="6">
    <location>
        <begin position="139"/>
        <end position="158"/>
    </location>
</feature>
<dbReference type="Proteomes" id="UP000032414">
    <property type="component" value="Chromosome I"/>
</dbReference>
<dbReference type="PANTHER" id="PTHR39087:SF2">
    <property type="entry name" value="UPF0104 MEMBRANE PROTEIN MJ1595"/>
    <property type="match status" value="1"/>
</dbReference>
<feature type="transmembrane region" description="Helical" evidence="6">
    <location>
        <begin position="262"/>
        <end position="278"/>
    </location>
</feature>
<feature type="transmembrane region" description="Helical" evidence="6">
    <location>
        <begin position="24"/>
        <end position="41"/>
    </location>
</feature>
<dbReference type="EMBL" id="LN614830">
    <property type="protein sequence ID" value="CEG62342.1"/>
    <property type="molecule type" value="Genomic_DNA"/>
</dbReference>
<dbReference type="Proteomes" id="UP000182998">
    <property type="component" value="Unassembled WGS sequence"/>
</dbReference>
<dbReference type="EMBL" id="FMVN01000003">
    <property type="protein sequence ID" value="SCY02983.1"/>
    <property type="molecule type" value="Genomic_DNA"/>
</dbReference>
<protein>
    <recommendedName>
        <fullName evidence="11">TIGR00374 family protein</fullName>
    </recommendedName>
</protein>
<proteinExistence type="predicted"/>
<dbReference type="RefSeq" id="WP_045100410.1">
    <property type="nucleotide sequence ID" value="NZ_CP020614.1"/>
</dbReference>
<evidence type="ECO:0000256" key="6">
    <source>
        <dbReference type="SAM" id="Phobius"/>
    </source>
</evidence>
<reference evidence="7" key="2">
    <citation type="submission" date="2014-09" db="EMBL/GenBank/DDBJ databases">
        <authorList>
            <person name="GOMEZ-VALERO Laura"/>
        </authorList>
    </citation>
    <scope>NUCLEOTIDE SEQUENCE</scope>
    <source>
        <strain evidence="7">ATCC33218</strain>
    </source>
</reference>
<feature type="transmembrane region" description="Helical" evidence="6">
    <location>
        <begin position="290"/>
        <end position="311"/>
    </location>
</feature>
<dbReference type="OrthoDB" id="5242769at2"/>
<gene>
    <name evidence="7" type="ORF">LMI_3119</name>
    <name evidence="8" type="ORF">SAMN02982997_00653</name>
</gene>
<evidence type="ECO:0000256" key="5">
    <source>
        <dbReference type="ARBA" id="ARBA00023136"/>
    </source>
</evidence>
<reference evidence="8 10" key="3">
    <citation type="submission" date="2016-10" db="EMBL/GenBank/DDBJ databases">
        <authorList>
            <person name="Varghese N."/>
            <person name="Submissions S."/>
        </authorList>
    </citation>
    <scope>NUCLEOTIDE SEQUENCE [LARGE SCALE GENOMIC DNA]</scope>
    <source>
        <strain evidence="8 10">ATCC 33218</strain>
    </source>
</reference>
<keyword evidence="10" id="KW-1185">Reference proteome</keyword>
<keyword evidence="4 6" id="KW-1133">Transmembrane helix</keyword>